<name>A0A165TZH9_9APHY</name>
<organism evidence="1 2">
    <name type="scientific">Daedalea quercina L-15889</name>
    <dbReference type="NCBI Taxonomy" id="1314783"/>
    <lineage>
        <taxon>Eukaryota</taxon>
        <taxon>Fungi</taxon>
        <taxon>Dikarya</taxon>
        <taxon>Basidiomycota</taxon>
        <taxon>Agaricomycotina</taxon>
        <taxon>Agaricomycetes</taxon>
        <taxon>Polyporales</taxon>
        <taxon>Fomitopsis</taxon>
    </lineage>
</organism>
<dbReference type="EMBL" id="KV429034">
    <property type="protein sequence ID" value="KZT74180.1"/>
    <property type="molecule type" value="Genomic_DNA"/>
</dbReference>
<dbReference type="Proteomes" id="UP000076727">
    <property type="component" value="Unassembled WGS sequence"/>
</dbReference>
<gene>
    <name evidence="1" type="ORF">DAEQUDRAFT_761614</name>
</gene>
<sequence>MPTTRASALAYTTAIDHSTPAAPFSLLDASLKCRLLPDGKLNWPMVSQLLVAPHTFIRNLDRNGPLADDPLDALRGMDTLAQVFDAAVNLYTQQDLLEDAIHEYANARNQAARMMMLHLRDLEDQYTHDFVISRTFPHLADEDVATIATPYSPCIACLGLDVKQHSTLDCPHYRCPRCLHHQPGHTERMCSANEVEAHTLPPDVRTLADLMRANVFTPTTARSWRIVADHLFLASRPIMNHYPTDLTPVYFHTKVDGAYYDLQRATEQSLHTGTALATSYTLREEARASLDRMRVEGIPFINQTSLVGARAPLQERGDYAPRPLTPYPAARLGTTLAERPTTPIDDSPTGIAHDSVSPPPPIVPPPLTAEERGWIAHRLLTDSPTQEESIEQRADRYCRQLIASEPHPSSGGSETGDILSTGTEEVVAHLMYHRDGTTTFRGVEGS</sequence>
<keyword evidence="2" id="KW-1185">Reference proteome</keyword>
<evidence type="ECO:0000313" key="1">
    <source>
        <dbReference type="EMBL" id="KZT74180.1"/>
    </source>
</evidence>
<dbReference type="STRING" id="1314783.A0A165TZH9"/>
<protein>
    <submittedName>
        <fullName evidence="1">Uncharacterized protein</fullName>
    </submittedName>
</protein>
<accession>A0A165TZH9</accession>
<reference evidence="1 2" key="1">
    <citation type="journal article" date="2016" name="Mol. Biol. Evol.">
        <title>Comparative Genomics of Early-Diverging Mushroom-Forming Fungi Provides Insights into the Origins of Lignocellulose Decay Capabilities.</title>
        <authorList>
            <person name="Nagy L.G."/>
            <person name="Riley R."/>
            <person name="Tritt A."/>
            <person name="Adam C."/>
            <person name="Daum C."/>
            <person name="Floudas D."/>
            <person name="Sun H."/>
            <person name="Yadav J.S."/>
            <person name="Pangilinan J."/>
            <person name="Larsson K.H."/>
            <person name="Matsuura K."/>
            <person name="Barry K."/>
            <person name="Labutti K."/>
            <person name="Kuo R."/>
            <person name="Ohm R.A."/>
            <person name="Bhattacharya S.S."/>
            <person name="Shirouzu T."/>
            <person name="Yoshinaga Y."/>
            <person name="Martin F.M."/>
            <person name="Grigoriev I.V."/>
            <person name="Hibbett D.S."/>
        </authorList>
    </citation>
    <scope>NUCLEOTIDE SEQUENCE [LARGE SCALE GENOMIC DNA]</scope>
    <source>
        <strain evidence="1 2">L-15889</strain>
    </source>
</reference>
<proteinExistence type="predicted"/>
<evidence type="ECO:0000313" key="2">
    <source>
        <dbReference type="Proteomes" id="UP000076727"/>
    </source>
</evidence>
<dbReference type="AlphaFoldDB" id="A0A165TZH9"/>